<keyword evidence="5" id="KW-1185">Reference proteome</keyword>
<comment type="caution">
    <text evidence="4">The sequence shown here is derived from an EMBL/GenBank/DDBJ whole genome shotgun (WGS) entry which is preliminary data.</text>
</comment>
<dbReference type="NCBIfam" id="TIGR04057">
    <property type="entry name" value="SusC_RagA_signa"/>
    <property type="match status" value="1"/>
</dbReference>
<dbReference type="PROSITE" id="PS00018">
    <property type="entry name" value="EF_HAND_1"/>
    <property type="match status" value="1"/>
</dbReference>
<dbReference type="InterPro" id="IPR008969">
    <property type="entry name" value="CarboxyPept-like_regulatory"/>
</dbReference>
<evidence type="ECO:0000313" key="4">
    <source>
        <dbReference type="EMBL" id="GAO43089.1"/>
    </source>
</evidence>
<keyword evidence="1" id="KW-0812">Transmembrane</keyword>
<dbReference type="STRING" id="1220578.FPE01S_02_01930"/>
<protein>
    <submittedName>
        <fullName evidence="4">Putative TonB-dependent receptor</fullName>
    </submittedName>
</protein>
<dbReference type="PROSITE" id="PS52016">
    <property type="entry name" value="TONB_DEPENDENT_REC_3"/>
    <property type="match status" value="1"/>
</dbReference>
<gene>
    <name evidence="4" type="ORF">FPE01S_02_01930</name>
</gene>
<dbReference type="SUPFAM" id="SSF56935">
    <property type="entry name" value="Porins"/>
    <property type="match status" value="1"/>
</dbReference>
<reference evidence="4 5" key="1">
    <citation type="submission" date="2015-04" db="EMBL/GenBank/DDBJ databases">
        <title>Whole genome shotgun sequence of Flavihumibacter petaseus NBRC 106054.</title>
        <authorList>
            <person name="Miyazawa S."/>
            <person name="Hosoyama A."/>
            <person name="Hashimoto M."/>
            <person name="Noguchi M."/>
            <person name="Tsuchikane K."/>
            <person name="Ohji S."/>
            <person name="Yamazoe A."/>
            <person name="Ichikawa N."/>
            <person name="Kimura A."/>
            <person name="Fujita N."/>
        </authorList>
    </citation>
    <scope>NUCLEOTIDE SEQUENCE [LARGE SCALE GENOMIC DNA]</scope>
    <source>
        <strain evidence="4 5">NBRC 106054</strain>
    </source>
</reference>
<feature type="signal peptide" evidence="2">
    <location>
        <begin position="1"/>
        <end position="37"/>
    </location>
</feature>
<comment type="subcellular location">
    <subcellularLocation>
        <location evidence="1">Cell outer membrane</location>
        <topology evidence="1">Multi-pass membrane protein</topology>
    </subcellularLocation>
</comment>
<keyword evidence="1" id="KW-0472">Membrane</keyword>
<organism evidence="4 5">
    <name type="scientific">Flavihumibacter petaseus NBRC 106054</name>
    <dbReference type="NCBI Taxonomy" id="1220578"/>
    <lineage>
        <taxon>Bacteria</taxon>
        <taxon>Pseudomonadati</taxon>
        <taxon>Bacteroidota</taxon>
        <taxon>Chitinophagia</taxon>
        <taxon>Chitinophagales</taxon>
        <taxon>Chitinophagaceae</taxon>
        <taxon>Flavihumibacter</taxon>
    </lineage>
</organism>
<sequence>MFAKAKFMNKDCIARNNFLHRALMLLLVACFSTSLFGQTTTVSGKVFDSSGTAPLEGVSVTVKGTKTTTATSADGKFTIAATPGQTLLFSYVQYDNVSHVISGQEDILIRMPLKSKEMADVVVVGYGQQKKVSVVAAISSMKATGLLQTPASNIGVALAGRLPGLTVLQRSGIPGSETIDFYIRGRSTINEQRPLLMVDGVERDFSALDPHEIATISILKDASATAVYGVRGANGVIMVTTRRGVAGKPVIDVTMETSRQSPTRMPDMVSAYDYAVLRNQVAAQSGNAPEYSDYELERYRLGDKPDLYPVRDYVGEFTQTAPMHRININVSGGSEKMRYFTTVGYLYQEGLFKTEKFDEYNYDPKSKASRVNFRSNFDIDLNPSLKMFLNISGYMQKKNDPIIVPNNPSYYDDANAYSVMLASLVQRPNLASNDLTPDDEVLSSSKFALGGTDNVPYGMLNRTGFRNTMTSQITTTLGAEQRLDFITKGLYARAIVSYDANSVNTQRRERTFAVYDAVRDPDSPDSLRYERLGSSVNSPLVDAQIQSFTNLFNLEASLNYSRTFRKHDVGAMLLYNQYQRVINIQLPYNYIGFVGRATYRYNSRYMAEVNFGYNGSEQFAPSQRFGFFPSFSAGWILSEENFMKDYAPWMDFMKLRASYGKVGNDRMGASRFLYIENWGTGGSGWSGLPDGTVQRSIANPNISWEVNNKYNVGIETRFLRNFSLDIDLFYEIRNNILTRSGTTPTGIFGTGAVAGNGQVSLPPLNEGRVENRGFEVVAGYTATIGNDLRIIINANGAYNRNKVLYMGEVLLPEDYAVRQRSTGYRLGQMFGYETAGFFNTQRDLDTWYDQTPLGAAPKLGDLKYVDKNGDNKVDERDMVPIGNPNVPEWNYGAAVSLAYKGFDLSVMFQGTAVRGYYLSGTGIWETANFNEWHKEAWTQDKYDNGEKITYPRLDPGSTASKQTSDFWLADGTYIRLKNVELGYTFPRKLSQKIGASKIRLYANSLNPLTWDRYPVKYYDPELSSNLTYPIFKAYNFGLNISF</sequence>
<name>A0A0E9MZU3_9BACT</name>
<keyword evidence="4" id="KW-0675">Receptor</keyword>
<feature type="chain" id="PRO_5002430304" evidence="2">
    <location>
        <begin position="38"/>
        <end position="1042"/>
    </location>
</feature>
<dbReference type="Proteomes" id="UP000033121">
    <property type="component" value="Unassembled WGS sequence"/>
</dbReference>
<evidence type="ECO:0000259" key="3">
    <source>
        <dbReference type="Pfam" id="PF07715"/>
    </source>
</evidence>
<keyword evidence="1" id="KW-0998">Cell outer membrane</keyword>
<dbReference type="InterPro" id="IPR018247">
    <property type="entry name" value="EF_Hand_1_Ca_BS"/>
</dbReference>
<dbReference type="InterPro" id="IPR012910">
    <property type="entry name" value="Plug_dom"/>
</dbReference>
<dbReference type="InterPro" id="IPR023996">
    <property type="entry name" value="TonB-dep_OMP_SusC/RagA"/>
</dbReference>
<dbReference type="GO" id="GO:0009279">
    <property type="term" value="C:cell outer membrane"/>
    <property type="evidence" value="ECO:0007669"/>
    <property type="project" value="UniProtKB-SubCell"/>
</dbReference>
<dbReference type="FunFam" id="2.170.130.10:FF:000003">
    <property type="entry name" value="SusC/RagA family TonB-linked outer membrane protein"/>
    <property type="match status" value="1"/>
</dbReference>
<evidence type="ECO:0000313" key="5">
    <source>
        <dbReference type="Proteomes" id="UP000033121"/>
    </source>
</evidence>
<accession>A0A0E9MZU3</accession>
<evidence type="ECO:0000256" key="2">
    <source>
        <dbReference type="SAM" id="SignalP"/>
    </source>
</evidence>
<dbReference type="NCBIfam" id="TIGR04056">
    <property type="entry name" value="OMP_RagA_SusC"/>
    <property type="match status" value="1"/>
</dbReference>
<keyword evidence="2" id="KW-0732">Signal</keyword>
<proteinExistence type="inferred from homology"/>
<comment type="similarity">
    <text evidence="1">Belongs to the TonB-dependent receptor family.</text>
</comment>
<dbReference type="Gene3D" id="2.60.40.1120">
    <property type="entry name" value="Carboxypeptidase-like, regulatory domain"/>
    <property type="match status" value="1"/>
</dbReference>
<dbReference type="InterPro" id="IPR023997">
    <property type="entry name" value="TonB-dep_OMP_SusC/RagA_CS"/>
</dbReference>
<dbReference type="InterPro" id="IPR039426">
    <property type="entry name" value="TonB-dep_rcpt-like"/>
</dbReference>
<feature type="domain" description="TonB-dependent receptor plug" evidence="3">
    <location>
        <begin position="131"/>
        <end position="236"/>
    </location>
</feature>
<dbReference type="Pfam" id="PF07715">
    <property type="entry name" value="Plug"/>
    <property type="match status" value="1"/>
</dbReference>
<dbReference type="SUPFAM" id="SSF49464">
    <property type="entry name" value="Carboxypeptidase regulatory domain-like"/>
    <property type="match status" value="1"/>
</dbReference>
<dbReference type="Pfam" id="PF13715">
    <property type="entry name" value="CarbopepD_reg_2"/>
    <property type="match status" value="1"/>
</dbReference>
<dbReference type="InterPro" id="IPR037066">
    <property type="entry name" value="Plug_dom_sf"/>
</dbReference>
<keyword evidence="1" id="KW-1134">Transmembrane beta strand</keyword>
<dbReference type="EMBL" id="BBWV01000002">
    <property type="protein sequence ID" value="GAO43089.1"/>
    <property type="molecule type" value="Genomic_DNA"/>
</dbReference>
<keyword evidence="1" id="KW-0813">Transport</keyword>
<dbReference type="Gene3D" id="2.170.130.10">
    <property type="entry name" value="TonB-dependent receptor, plug domain"/>
    <property type="match status" value="1"/>
</dbReference>
<evidence type="ECO:0000256" key="1">
    <source>
        <dbReference type="PROSITE-ProRule" id="PRU01360"/>
    </source>
</evidence>
<dbReference type="AlphaFoldDB" id="A0A0E9MZU3"/>